<reference evidence="3 4" key="1">
    <citation type="journal article" date="2016" name="Sci. Rep.">
        <title>The Dendrobium catenatum Lindl. genome sequence provides insights into polysaccharide synthase, floral development and adaptive evolution.</title>
        <authorList>
            <person name="Zhang G.Q."/>
            <person name="Xu Q."/>
            <person name="Bian C."/>
            <person name="Tsai W.C."/>
            <person name="Yeh C.M."/>
            <person name="Liu K.W."/>
            <person name="Yoshida K."/>
            <person name="Zhang L.S."/>
            <person name="Chang S.B."/>
            <person name="Chen F."/>
            <person name="Shi Y."/>
            <person name="Su Y.Y."/>
            <person name="Zhang Y.Q."/>
            <person name="Chen L.J."/>
            <person name="Yin Y."/>
            <person name="Lin M."/>
            <person name="Huang H."/>
            <person name="Deng H."/>
            <person name="Wang Z.W."/>
            <person name="Zhu S.L."/>
            <person name="Zhao X."/>
            <person name="Deng C."/>
            <person name="Niu S.C."/>
            <person name="Huang J."/>
            <person name="Wang M."/>
            <person name="Liu G.H."/>
            <person name="Yang H.J."/>
            <person name="Xiao X.J."/>
            <person name="Hsiao Y.Y."/>
            <person name="Wu W.L."/>
            <person name="Chen Y.Y."/>
            <person name="Mitsuda N."/>
            <person name="Ohme-Takagi M."/>
            <person name="Luo Y.B."/>
            <person name="Van de Peer Y."/>
            <person name="Liu Z.J."/>
        </authorList>
    </citation>
    <scope>NUCLEOTIDE SEQUENCE [LARGE SCALE GENOMIC DNA]</scope>
    <source>
        <tissue evidence="3">The whole plant</tissue>
    </source>
</reference>
<dbReference type="GO" id="GO:0051131">
    <property type="term" value="P:chaperone-mediated protein complex assembly"/>
    <property type="evidence" value="ECO:0007669"/>
    <property type="project" value="TreeGrafter"/>
</dbReference>
<dbReference type="AlphaFoldDB" id="A0A2I0VXX1"/>
<evidence type="ECO:0000313" key="3">
    <source>
        <dbReference type="EMBL" id="PKU68229.1"/>
    </source>
</evidence>
<dbReference type="GO" id="GO:0005759">
    <property type="term" value="C:mitochondrial matrix"/>
    <property type="evidence" value="ECO:0007669"/>
    <property type="project" value="TreeGrafter"/>
</dbReference>
<evidence type="ECO:0000313" key="4">
    <source>
        <dbReference type="Proteomes" id="UP000233837"/>
    </source>
</evidence>
<dbReference type="GO" id="GO:0007005">
    <property type="term" value="P:mitochondrion organization"/>
    <property type="evidence" value="ECO:0007669"/>
    <property type="project" value="TreeGrafter"/>
</dbReference>
<dbReference type="GO" id="GO:0005524">
    <property type="term" value="F:ATP binding"/>
    <property type="evidence" value="ECO:0007669"/>
    <property type="project" value="InterPro"/>
</dbReference>
<feature type="region of interest" description="Disordered" evidence="1">
    <location>
        <begin position="175"/>
        <end position="194"/>
    </location>
</feature>
<proteinExistence type="predicted"/>
<dbReference type="EMBL" id="KZ503117">
    <property type="protein sequence ID" value="PKU68229.1"/>
    <property type="molecule type" value="Genomic_DNA"/>
</dbReference>
<accession>A0A2I0VXX1</accession>
<dbReference type="GO" id="GO:0004252">
    <property type="term" value="F:serine-type endopeptidase activity"/>
    <property type="evidence" value="ECO:0007669"/>
    <property type="project" value="InterPro"/>
</dbReference>
<evidence type="ECO:0000256" key="1">
    <source>
        <dbReference type="SAM" id="MobiDB-lite"/>
    </source>
</evidence>
<sequence length="194" mass="20855">MARSFLTGLFIARESNDVIMVQPLLNLSLGVALTYPPKAVHDGATPKDGSSDGCTMITSLLSLVIKRLVRKDLAMTGEVTLTGRILPIGGARLPLISGGQTAHPTRSSPANETKSPALLAIPEVTLGRNFQAMPLDCLLSCLPTYSHRSSTSKGSGRRKAARAWVGFASRSRSRHDSKRYKRVDSKAQDLANEI</sequence>
<dbReference type="GO" id="GO:0003697">
    <property type="term" value="F:single-stranded DNA binding"/>
    <property type="evidence" value="ECO:0007669"/>
    <property type="project" value="TreeGrafter"/>
</dbReference>
<gene>
    <name evidence="3" type="primary">LON3</name>
    <name evidence="3" type="ORF">MA16_Dca022996</name>
</gene>
<dbReference type="Proteomes" id="UP000233837">
    <property type="component" value="Unassembled WGS sequence"/>
</dbReference>
<name>A0A2I0VXX1_9ASPA</name>
<protein>
    <submittedName>
        <fullName evidence="3">Lon protease like 3, mitochondrial</fullName>
    </submittedName>
</protein>
<dbReference type="Pfam" id="PF05362">
    <property type="entry name" value="Lon_C"/>
    <property type="match status" value="1"/>
</dbReference>
<dbReference type="SUPFAM" id="SSF54211">
    <property type="entry name" value="Ribosomal protein S5 domain 2-like"/>
    <property type="match status" value="1"/>
</dbReference>
<dbReference type="PRINTS" id="PR00830">
    <property type="entry name" value="ENDOLAPTASE"/>
</dbReference>
<dbReference type="GO" id="GO:0006515">
    <property type="term" value="P:protein quality control for misfolded or incompletely synthesized proteins"/>
    <property type="evidence" value="ECO:0007669"/>
    <property type="project" value="TreeGrafter"/>
</dbReference>
<dbReference type="InterPro" id="IPR020568">
    <property type="entry name" value="Ribosomal_Su5_D2-typ_SF"/>
</dbReference>
<dbReference type="InterPro" id="IPR027065">
    <property type="entry name" value="Lon_Prtase"/>
</dbReference>
<dbReference type="Gene3D" id="3.30.230.10">
    <property type="match status" value="1"/>
</dbReference>
<dbReference type="PANTHER" id="PTHR43718:SF2">
    <property type="entry name" value="LON PROTEASE HOMOLOG, MITOCHONDRIAL"/>
    <property type="match status" value="1"/>
</dbReference>
<reference evidence="3 4" key="2">
    <citation type="journal article" date="2017" name="Nature">
        <title>The Apostasia genome and the evolution of orchids.</title>
        <authorList>
            <person name="Zhang G.Q."/>
            <person name="Liu K.W."/>
            <person name="Li Z."/>
            <person name="Lohaus R."/>
            <person name="Hsiao Y.Y."/>
            <person name="Niu S.C."/>
            <person name="Wang J.Y."/>
            <person name="Lin Y.C."/>
            <person name="Xu Q."/>
            <person name="Chen L.J."/>
            <person name="Yoshida K."/>
            <person name="Fujiwara S."/>
            <person name="Wang Z.W."/>
            <person name="Zhang Y.Q."/>
            <person name="Mitsuda N."/>
            <person name="Wang M."/>
            <person name="Liu G.H."/>
            <person name="Pecoraro L."/>
            <person name="Huang H.X."/>
            <person name="Xiao X.J."/>
            <person name="Lin M."/>
            <person name="Wu X.Y."/>
            <person name="Wu W.L."/>
            <person name="Chen Y.Y."/>
            <person name="Chang S.B."/>
            <person name="Sakamoto S."/>
            <person name="Ohme-Takagi M."/>
            <person name="Yagi M."/>
            <person name="Zeng S.J."/>
            <person name="Shen C.Y."/>
            <person name="Yeh C.M."/>
            <person name="Luo Y.B."/>
            <person name="Tsai W.C."/>
            <person name="Van de Peer Y."/>
            <person name="Liu Z.J."/>
        </authorList>
    </citation>
    <scope>NUCLEOTIDE SEQUENCE [LARGE SCALE GENOMIC DNA]</scope>
    <source>
        <tissue evidence="3">The whole plant</tissue>
    </source>
</reference>
<dbReference type="InterPro" id="IPR014721">
    <property type="entry name" value="Ribsml_uS5_D2-typ_fold_subgr"/>
</dbReference>
<keyword evidence="4" id="KW-1185">Reference proteome</keyword>
<dbReference type="GO" id="GO:0004176">
    <property type="term" value="F:ATP-dependent peptidase activity"/>
    <property type="evidence" value="ECO:0007669"/>
    <property type="project" value="InterPro"/>
</dbReference>
<dbReference type="PANTHER" id="PTHR43718">
    <property type="entry name" value="LON PROTEASE"/>
    <property type="match status" value="1"/>
</dbReference>
<keyword evidence="3" id="KW-0645">Protease</keyword>
<keyword evidence="3" id="KW-0378">Hydrolase</keyword>
<evidence type="ECO:0000259" key="2">
    <source>
        <dbReference type="Pfam" id="PF05362"/>
    </source>
</evidence>
<feature type="domain" description="Lon proteolytic" evidence="2">
    <location>
        <begin position="40"/>
        <end position="97"/>
    </location>
</feature>
<organism evidence="3 4">
    <name type="scientific">Dendrobium catenatum</name>
    <dbReference type="NCBI Taxonomy" id="906689"/>
    <lineage>
        <taxon>Eukaryota</taxon>
        <taxon>Viridiplantae</taxon>
        <taxon>Streptophyta</taxon>
        <taxon>Embryophyta</taxon>
        <taxon>Tracheophyta</taxon>
        <taxon>Spermatophyta</taxon>
        <taxon>Magnoliopsida</taxon>
        <taxon>Liliopsida</taxon>
        <taxon>Asparagales</taxon>
        <taxon>Orchidaceae</taxon>
        <taxon>Epidendroideae</taxon>
        <taxon>Malaxideae</taxon>
        <taxon>Dendrobiinae</taxon>
        <taxon>Dendrobium</taxon>
    </lineage>
</organism>
<dbReference type="InterPro" id="IPR008269">
    <property type="entry name" value="Lon_proteolytic"/>
</dbReference>
<dbReference type="STRING" id="906689.A0A2I0VXX1"/>